<protein>
    <recommendedName>
        <fullName evidence="7 9">Uracil-DNA glycosylase</fullName>
        <shortName evidence="7">UDG</shortName>
        <ecNumber evidence="7 9">3.2.2.27</ecNumber>
    </recommendedName>
</protein>
<dbReference type="Pfam" id="PF03167">
    <property type="entry name" value="UDG"/>
    <property type="match status" value="1"/>
</dbReference>
<dbReference type="STRING" id="342668.A0A1B8GAC0"/>
<comment type="similarity">
    <text evidence="1 7 9">Belongs to the uracil-DNA glycosylase (UDG) superfamily. UNG family.</text>
</comment>
<dbReference type="OrthoDB" id="10031947at2759"/>
<evidence type="ECO:0000256" key="6">
    <source>
        <dbReference type="ARBA" id="ARBA00023242"/>
    </source>
</evidence>
<dbReference type="PROSITE" id="PS00130">
    <property type="entry name" value="U_DNA_GLYCOSYLASE"/>
    <property type="match status" value="1"/>
</dbReference>
<evidence type="ECO:0000256" key="5">
    <source>
        <dbReference type="ARBA" id="ARBA00023204"/>
    </source>
</evidence>
<dbReference type="NCBIfam" id="TIGR00628">
    <property type="entry name" value="ung"/>
    <property type="match status" value="1"/>
</dbReference>
<keyword evidence="6 7" id="KW-0539">Nucleus</keyword>
<dbReference type="InterPro" id="IPR036895">
    <property type="entry name" value="Uracil-DNA_glycosylase-like_sf"/>
</dbReference>
<dbReference type="GO" id="GO:0004844">
    <property type="term" value="F:uracil DNA N-glycosylase activity"/>
    <property type="evidence" value="ECO:0007669"/>
    <property type="project" value="UniProtKB-UniRule"/>
</dbReference>
<dbReference type="FunFam" id="3.40.470.10:FF:000007">
    <property type="entry name" value="Uracil-DNA glycosylase"/>
    <property type="match status" value="1"/>
</dbReference>
<dbReference type="SMART" id="SM00987">
    <property type="entry name" value="UreE_C"/>
    <property type="match status" value="1"/>
</dbReference>
<dbReference type="EMBL" id="KV460262">
    <property type="protein sequence ID" value="OBT92789.1"/>
    <property type="molecule type" value="Genomic_DNA"/>
</dbReference>
<dbReference type="GO" id="GO:0005634">
    <property type="term" value="C:nucleus"/>
    <property type="evidence" value="ECO:0007669"/>
    <property type="project" value="UniProtKB-SubCell"/>
</dbReference>
<sequence>MSLKRKAADAALADAKKVKANGSITSFFGPPKVAAAKTISTTTKVVAKSAGGETTETVVETVVQEEVKSSRPKFDKKKWAEKLTAEQKELLGLEIETLDESWFAVLKDELLTKEFLALKRFLVQEHIAKKQIFPPAEDVYSWSRHTPFHTVKAVIIGQDPYHNHNQAHGMCFSVRPPTPAPPSLKNMYKALKIDYPGFQPPPNNGGLLTPWADRGVLLLNTCLTVRAHDANSHSGKGWERLTQKAIDAVAARRGKGAVFIAWGAAAGKRVAKVDKKKHCVLVGVHPSPLSAHRGFFECGHFRKTNEWLRENYGREAEIDWSLDVDPKVAGV</sequence>
<feature type="active site" description="Proton acceptor" evidence="7 8">
    <location>
        <position position="159"/>
    </location>
</feature>
<dbReference type="CDD" id="cd10027">
    <property type="entry name" value="UDG-F1-like"/>
    <property type="match status" value="1"/>
</dbReference>
<evidence type="ECO:0000256" key="1">
    <source>
        <dbReference type="ARBA" id="ARBA00008184"/>
    </source>
</evidence>
<evidence type="ECO:0000256" key="7">
    <source>
        <dbReference type="HAMAP-Rule" id="MF_03166"/>
    </source>
</evidence>
<evidence type="ECO:0000256" key="2">
    <source>
        <dbReference type="ARBA" id="ARBA00022763"/>
    </source>
</evidence>
<evidence type="ECO:0000313" key="12">
    <source>
        <dbReference type="Proteomes" id="UP000091956"/>
    </source>
</evidence>
<keyword evidence="12" id="KW-1185">Reference proteome</keyword>
<dbReference type="Proteomes" id="UP000091956">
    <property type="component" value="Unassembled WGS sequence"/>
</dbReference>
<comment type="catalytic activity">
    <reaction evidence="7 9">
        <text>Hydrolyzes single-stranded DNA or mismatched double-stranded DNA and polynucleotides, releasing free uracil.</text>
        <dbReference type="EC" id="3.2.2.27"/>
    </reaction>
</comment>
<dbReference type="AlphaFoldDB" id="A0A1B8GAC0"/>
<dbReference type="InterPro" id="IPR005122">
    <property type="entry name" value="Uracil-DNA_glycosylase-like"/>
</dbReference>
<accession>A0A1B8GAC0</accession>
<evidence type="ECO:0000256" key="8">
    <source>
        <dbReference type="PROSITE-ProRule" id="PRU10072"/>
    </source>
</evidence>
<dbReference type="GO" id="GO:0097510">
    <property type="term" value="P:base-excision repair, AP site formation via deaminated base removal"/>
    <property type="evidence" value="ECO:0007669"/>
    <property type="project" value="TreeGrafter"/>
</dbReference>
<comment type="subcellular location">
    <subcellularLocation>
        <location evidence="7">Mitochondrion</location>
    </subcellularLocation>
    <subcellularLocation>
        <location evidence="7">Nucleus</location>
    </subcellularLocation>
</comment>
<evidence type="ECO:0000256" key="9">
    <source>
        <dbReference type="RuleBase" id="RU003780"/>
    </source>
</evidence>
<evidence type="ECO:0000313" key="11">
    <source>
        <dbReference type="EMBL" id="OBT92789.1"/>
    </source>
</evidence>
<keyword evidence="5 7" id="KW-0234">DNA repair</keyword>
<keyword evidence="3 7" id="KW-0378">Hydrolase</keyword>
<evidence type="ECO:0000256" key="3">
    <source>
        <dbReference type="ARBA" id="ARBA00022801"/>
    </source>
</evidence>
<comment type="function">
    <text evidence="7 9">Excises uracil residues from the DNA which can arise as a result of misincorporation of dUMP residues by DNA polymerase or due to deamination of cytosine.</text>
</comment>
<dbReference type="GO" id="GO:0005739">
    <property type="term" value="C:mitochondrion"/>
    <property type="evidence" value="ECO:0007669"/>
    <property type="project" value="UniProtKB-SubCell"/>
</dbReference>
<keyword evidence="2 7" id="KW-0227">DNA damage</keyword>
<dbReference type="SMART" id="SM00986">
    <property type="entry name" value="UDG"/>
    <property type="match status" value="1"/>
</dbReference>
<dbReference type="NCBIfam" id="NF003592">
    <property type="entry name" value="PRK05254.1-5"/>
    <property type="match status" value="1"/>
</dbReference>
<dbReference type="GeneID" id="28842504"/>
<reference evidence="12" key="2">
    <citation type="journal article" date="2018" name="Nat. Commun.">
        <title>Extreme sensitivity to ultraviolet light in the fungal pathogen causing white-nose syndrome of bats.</title>
        <authorList>
            <person name="Palmer J.M."/>
            <person name="Drees K.P."/>
            <person name="Foster J.T."/>
            <person name="Lindner D.L."/>
        </authorList>
    </citation>
    <scope>NUCLEOTIDE SEQUENCE [LARGE SCALE GENOMIC DNA]</scope>
    <source>
        <strain evidence="12">UAMH 10579</strain>
    </source>
</reference>
<gene>
    <name evidence="7" type="primary">UNG1</name>
    <name evidence="11" type="synonym">UNG1_2</name>
    <name evidence="11" type="ORF">VE01_09118</name>
</gene>
<dbReference type="PANTHER" id="PTHR11264">
    <property type="entry name" value="URACIL-DNA GLYCOSYLASE"/>
    <property type="match status" value="1"/>
</dbReference>
<organism evidence="11 12">
    <name type="scientific">Pseudogymnoascus verrucosus</name>
    <dbReference type="NCBI Taxonomy" id="342668"/>
    <lineage>
        <taxon>Eukaryota</taxon>
        <taxon>Fungi</taxon>
        <taxon>Dikarya</taxon>
        <taxon>Ascomycota</taxon>
        <taxon>Pezizomycotina</taxon>
        <taxon>Leotiomycetes</taxon>
        <taxon>Thelebolales</taxon>
        <taxon>Thelebolaceae</taxon>
        <taxon>Pseudogymnoascus</taxon>
    </lineage>
</organism>
<feature type="domain" description="Uracil-DNA glycosylase-like" evidence="10">
    <location>
        <begin position="144"/>
        <end position="308"/>
    </location>
</feature>
<dbReference type="SUPFAM" id="SSF52141">
    <property type="entry name" value="Uracil-DNA glycosylase-like"/>
    <property type="match status" value="1"/>
</dbReference>
<proteinExistence type="inferred from homology"/>
<dbReference type="PANTHER" id="PTHR11264:SF0">
    <property type="entry name" value="URACIL-DNA GLYCOSYLASE"/>
    <property type="match status" value="1"/>
</dbReference>
<keyword evidence="4 7" id="KW-0496">Mitochondrion</keyword>
<evidence type="ECO:0000259" key="10">
    <source>
        <dbReference type="SMART" id="SM00986"/>
    </source>
</evidence>
<dbReference type="NCBIfam" id="NF003589">
    <property type="entry name" value="PRK05254.1-2"/>
    <property type="match status" value="1"/>
</dbReference>
<dbReference type="NCBIfam" id="NF003588">
    <property type="entry name" value="PRK05254.1-1"/>
    <property type="match status" value="1"/>
</dbReference>
<dbReference type="HAMAP" id="MF_00148">
    <property type="entry name" value="UDG"/>
    <property type="match status" value="1"/>
</dbReference>
<evidence type="ECO:0000256" key="4">
    <source>
        <dbReference type="ARBA" id="ARBA00023128"/>
    </source>
</evidence>
<dbReference type="EC" id="3.2.2.27" evidence="7 9"/>
<reference evidence="11 12" key="1">
    <citation type="submission" date="2016-03" db="EMBL/GenBank/DDBJ databases">
        <title>Comparative genomics of Pseudogymnoascus destructans, the fungus causing white-nose syndrome of bats.</title>
        <authorList>
            <person name="Palmer J.M."/>
            <person name="Drees K.P."/>
            <person name="Foster J.T."/>
            <person name="Lindner D.L."/>
        </authorList>
    </citation>
    <scope>NUCLEOTIDE SEQUENCE [LARGE SCALE GENOMIC DNA]</scope>
    <source>
        <strain evidence="11 12">UAMH 10579</strain>
    </source>
</reference>
<name>A0A1B8GAC0_9PEZI</name>
<dbReference type="InterPro" id="IPR002043">
    <property type="entry name" value="UDG_fam1"/>
</dbReference>
<dbReference type="RefSeq" id="XP_018126522.1">
    <property type="nucleotide sequence ID" value="XM_018278534.1"/>
</dbReference>
<dbReference type="InterPro" id="IPR018085">
    <property type="entry name" value="Ura-DNA_Glyclase_AS"/>
</dbReference>
<dbReference type="Gene3D" id="3.40.470.10">
    <property type="entry name" value="Uracil-DNA glycosylase-like domain"/>
    <property type="match status" value="1"/>
</dbReference>